<dbReference type="Pfam" id="PF00106">
    <property type="entry name" value="adh_short"/>
    <property type="match status" value="1"/>
</dbReference>
<protein>
    <submittedName>
        <fullName evidence="5">Short-subunit dehydrogenase</fullName>
    </submittedName>
</protein>
<evidence type="ECO:0000256" key="1">
    <source>
        <dbReference type="ARBA" id="ARBA00006484"/>
    </source>
</evidence>
<evidence type="ECO:0000313" key="6">
    <source>
        <dbReference type="Proteomes" id="UP000242682"/>
    </source>
</evidence>
<evidence type="ECO:0000313" key="5">
    <source>
        <dbReference type="EMBL" id="PSL36371.1"/>
    </source>
</evidence>
<comment type="similarity">
    <text evidence="1 3">Belongs to the short-chain dehydrogenases/reductases (SDR) family.</text>
</comment>
<dbReference type="GO" id="GO:0016020">
    <property type="term" value="C:membrane"/>
    <property type="evidence" value="ECO:0007669"/>
    <property type="project" value="TreeGrafter"/>
</dbReference>
<dbReference type="AlphaFoldDB" id="A0A2P8GQX6"/>
<feature type="compositionally biased region" description="Basic and acidic residues" evidence="4">
    <location>
        <begin position="291"/>
        <end position="304"/>
    </location>
</feature>
<dbReference type="PRINTS" id="PR00080">
    <property type="entry name" value="SDRFAMILY"/>
</dbReference>
<dbReference type="PRINTS" id="PR00081">
    <property type="entry name" value="GDHRDH"/>
</dbReference>
<dbReference type="RefSeq" id="WP_106533724.1">
    <property type="nucleotide sequence ID" value="NZ_PYAT01000007.1"/>
</dbReference>
<feature type="region of interest" description="Disordered" evidence="4">
    <location>
        <begin position="266"/>
        <end position="304"/>
    </location>
</feature>
<evidence type="ECO:0000256" key="4">
    <source>
        <dbReference type="SAM" id="MobiDB-lite"/>
    </source>
</evidence>
<comment type="caution">
    <text evidence="5">The sequence shown here is derived from an EMBL/GenBank/DDBJ whole genome shotgun (WGS) entry which is preliminary data.</text>
</comment>
<proteinExistence type="inferred from homology"/>
<evidence type="ECO:0000256" key="3">
    <source>
        <dbReference type="RuleBase" id="RU000363"/>
    </source>
</evidence>
<dbReference type="InterPro" id="IPR036291">
    <property type="entry name" value="NAD(P)-bd_dom_sf"/>
</dbReference>
<dbReference type="EMBL" id="PYAT01000007">
    <property type="protein sequence ID" value="PSL36371.1"/>
    <property type="molecule type" value="Genomic_DNA"/>
</dbReference>
<dbReference type="GO" id="GO:0016491">
    <property type="term" value="F:oxidoreductase activity"/>
    <property type="evidence" value="ECO:0007669"/>
    <property type="project" value="UniProtKB-KW"/>
</dbReference>
<organism evidence="5 6">
    <name type="scientific">Planomicrobium soli</name>
    <dbReference type="NCBI Taxonomy" id="1176648"/>
    <lineage>
        <taxon>Bacteria</taxon>
        <taxon>Bacillati</taxon>
        <taxon>Bacillota</taxon>
        <taxon>Bacilli</taxon>
        <taxon>Bacillales</taxon>
        <taxon>Caryophanaceae</taxon>
        <taxon>Planomicrobium</taxon>
    </lineage>
</organism>
<dbReference type="SUPFAM" id="SSF51735">
    <property type="entry name" value="NAD(P)-binding Rossmann-fold domains"/>
    <property type="match status" value="1"/>
</dbReference>
<gene>
    <name evidence="5" type="ORF">B0H99_107192</name>
</gene>
<name>A0A2P8GQX6_9BACL</name>
<reference evidence="5 6" key="1">
    <citation type="submission" date="2018-03" db="EMBL/GenBank/DDBJ databases">
        <title>Genomic Encyclopedia of Type Strains, Phase III (KMG-III): the genomes of soil and plant-associated and newly described type strains.</title>
        <authorList>
            <person name="Whitman W."/>
        </authorList>
    </citation>
    <scope>NUCLEOTIDE SEQUENCE [LARGE SCALE GENOMIC DNA]</scope>
    <source>
        <strain evidence="5 6">CGMCC 1.12259</strain>
    </source>
</reference>
<dbReference type="Gene3D" id="3.40.50.720">
    <property type="entry name" value="NAD(P)-binding Rossmann-like Domain"/>
    <property type="match status" value="1"/>
</dbReference>
<dbReference type="PANTHER" id="PTHR44196:SF1">
    <property type="entry name" value="DEHYDROGENASE_REDUCTASE SDR FAMILY MEMBER 7B"/>
    <property type="match status" value="1"/>
</dbReference>
<dbReference type="InterPro" id="IPR002347">
    <property type="entry name" value="SDR_fam"/>
</dbReference>
<accession>A0A2P8GQX6</accession>
<dbReference type="OrthoDB" id="9775296at2"/>
<keyword evidence="6" id="KW-1185">Reference proteome</keyword>
<keyword evidence="2" id="KW-0560">Oxidoreductase</keyword>
<dbReference type="Proteomes" id="UP000242682">
    <property type="component" value="Unassembled WGS sequence"/>
</dbReference>
<sequence length="304" mass="32150">MANQTNRQGLTVVITGTSSGIGRGTAQQLAAQGANVVLAARRTNVIEEIAQAYGPNVIAVTTDISKEKDVANLCETAISTFGKIDVWINNAGVGTYGSFTETPLADLVRTVEINMLGTIYGTHYALRHFKEQKSGTLINIASFASQAAVPFGAVYTGTKAAVSGLSKGLYQEMEVDDFEDIHVCVVDPWVTDTPWTYHAGNYSGHEILVGPADDPQKVIDAIIGLVDKPKEQAEIGAKVTGTAFIGNIVPGTTDKSTGKALHKMLMDAPPAPTTSGSLHESHPVGTGVSGDLRERLARKKISDQ</sequence>
<dbReference type="PANTHER" id="PTHR44196">
    <property type="entry name" value="DEHYDROGENASE/REDUCTASE SDR FAMILY MEMBER 7B"/>
    <property type="match status" value="1"/>
</dbReference>
<evidence type="ECO:0000256" key="2">
    <source>
        <dbReference type="ARBA" id="ARBA00023002"/>
    </source>
</evidence>